<dbReference type="AlphaFoldDB" id="A0A7X0G395"/>
<keyword evidence="3" id="KW-1185">Reference proteome</keyword>
<dbReference type="Proteomes" id="UP000546324">
    <property type="component" value="Unassembled WGS sequence"/>
</dbReference>
<reference evidence="2 3" key="1">
    <citation type="submission" date="2020-08" db="EMBL/GenBank/DDBJ databases">
        <title>Sequencing the genomes of 1000 actinobacteria strains.</title>
        <authorList>
            <person name="Klenk H.-P."/>
        </authorList>
    </citation>
    <scope>NUCLEOTIDE SEQUENCE [LARGE SCALE GENOMIC DNA]</scope>
    <source>
        <strain evidence="2 3">DSM 43675</strain>
    </source>
</reference>
<organism evidence="2 3">
    <name type="scientific">Actinomadura coerulea</name>
    <dbReference type="NCBI Taxonomy" id="46159"/>
    <lineage>
        <taxon>Bacteria</taxon>
        <taxon>Bacillati</taxon>
        <taxon>Actinomycetota</taxon>
        <taxon>Actinomycetes</taxon>
        <taxon>Streptosporangiales</taxon>
        <taxon>Thermomonosporaceae</taxon>
        <taxon>Actinomadura</taxon>
    </lineage>
</organism>
<protein>
    <submittedName>
        <fullName evidence="2">Uncharacterized protein</fullName>
    </submittedName>
</protein>
<name>A0A7X0G395_9ACTN</name>
<evidence type="ECO:0000256" key="1">
    <source>
        <dbReference type="SAM" id="MobiDB-lite"/>
    </source>
</evidence>
<dbReference type="EMBL" id="JACHMQ010000001">
    <property type="protein sequence ID" value="MBB6398653.1"/>
    <property type="molecule type" value="Genomic_DNA"/>
</dbReference>
<evidence type="ECO:0000313" key="2">
    <source>
        <dbReference type="EMBL" id="MBB6398653.1"/>
    </source>
</evidence>
<comment type="caution">
    <text evidence="2">The sequence shown here is derived from an EMBL/GenBank/DDBJ whole genome shotgun (WGS) entry which is preliminary data.</text>
</comment>
<evidence type="ECO:0000313" key="3">
    <source>
        <dbReference type="Proteomes" id="UP000546324"/>
    </source>
</evidence>
<proteinExistence type="predicted"/>
<feature type="region of interest" description="Disordered" evidence="1">
    <location>
        <begin position="1"/>
        <end position="31"/>
    </location>
</feature>
<sequence length="31" mass="3104">MASRESGRLSRAAGTDEIEIAGAEGVREAGG</sequence>
<gene>
    <name evidence="2" type="ORF">BKA00_005567</name>
</gene>
<accession>A0A7X0G395</accession>